<organism evidence="1 2">
    <name type="scientific">Halococcus morrhuae DSM 1307</name>
    <dbReference type="NCBI Taxonomy" id="931277"/>
    <lineage>
        <taxon>Archaea</taxon>
        <taxon>Methanobacteriati</taxon>
        <taxon>Methanobacteriota</taxon>
        <taxon>Stenosarchaea group</taxon>
        <taxon>Halobacteria</taxon>
        <taxon>Halobacteriales</taxon>
        <taxon>Halococcaceae</taxon>
        <taxon>Halococcus</taxon>
    </lineage>
</organism>
<reference evidence="1 2" key="1">
    <citation type="journal article" date="2014" name="PLoS Genet.">
        <title>Phylogenetically driven sequencing of extremely halophilic archaea reveals strategies for static and dynamic osmo-response.</title>
        <authorList>
            <person name="Becker E.A."/>
            <person name="Seitzer P.M."/>
            <person name="Tritt A."/>
            <person name="Larsen D."/>
            <person name="Krusor M."/>
            <person name="Yao A.I."/>
            <person name="Wu D."/>
            <person name="Madern D."/>
            <person name="Eisen J.A."/>
            <person name="Darling A.E."/>
            <person name="Facciotti M.T."/>
        </authorList>
    </citation>
    <scope>NUCLEOTIDE SEQUENCE [LARGE SCALE GENOMIC DNA]</scope>
    <source>
        <strain evidence="1 2">DSM 1307</strain>
    </source>
</reference>
<dbReference type="Proteomes" id="UP000011568">
    <property type="component" value="Unassembled WGS sequence"/>
</dbReference>
<dbReference type="EMBL" id="AOMC01000079">
    <property type="protein sequence ID" value="EMA47312.1"/>
    <property type="molecule type" value="Genomic_DNA"/>
</dbReference>
<accession>M0MNM9</accession>
<dbReference type="AlphaFoldDB" id="M0MNM9"/>
<gene>
    <name evidence="1" type="ORF">C448_05418</name>
</gene>
<comment type="caution">
    <text evidence="1">The sequence shown here is derived from an EMBL/GenBank/DDBJ whole genome shotgun (WGS) entry which is preliminary data.</text>
</comment>
<sequence length="107" mass="12094">MFYIGTDDGPLEVGTMEDICALVGETYTIEYDERQRTQDWLDTDSGGRFTFDVRETLLNMDFSGEFVTELVDISVSTTNKEGYPLRTVAFANRMTAIWDAKGALDSR</sequence>
<dbReference type="eggNOG" id="arCOG09032">
    <property type="taxonomic scope" value="Archaea"/>
</dbReference>
<keyword evidence="2" id="KW-1185">Reference proteome</keyword>
<evidence type="ECO:0000313" key="2">
    <source>
        <dbReference type="Proteomes" id="UP000011568"/>
    </source>
</evidence>
<protein>
    <submittedName>
        <fullName evidence="1">Uncharacterized protein</fullName>
    </submittedName>
</protein>
<evidence type="ECO:0000313" key="1">
    <source>
        <dbReference type="EMBL" id="EMA47312.1"/>
    </source>
</evidence>
<proteinExistence type="predicted"/>
<name>M0MNM9_HALMO</name>